<sequence>MALFVFEDELNRMINLKLYGSYAYKELSYIFDGDHVAMKSVAAKLRKRADELQEKAEHMMSYLNTRGGMFVATKITKPPSLDSTQLSIENTITYVSTLEEVTNKSVLKLYNSAVNDPELQGFLQDNCLHNHVAYMKELRDLMTNVKRVGEGLGQFLIDKKYFSQ</sequence>
<evidence type="ECO:0000256" key="1">
    <source>
        <dbReference type="ARBA" id="ARBA00007513"/>
    </source>
</evidence>
<dbReference type="SUPFAM" id="SSF47240">
    <property type="entry name" value="Ferritin-like"/>
    <property type="match status" value="1"/>
</dbReference>
<gene>
    <name evidence="8" type="ORF">CVLEPA_LOCUS5191</name>
</gene>
<reference evidence="8 9" key="1">
    <citation type="submission" date="2024-02" db="EMBL/GenBank/DDBJ databases">
        <authorList>
            <person name="Daric V."/>
            <person name="Darras S."/>
        </authorList>
    </citation>
    <scope>NUCLEOTIDE SEQUENCE [LARGE SCALE GENOMIC DNA]</scope>
</reference>
<evidence type="ECO:0000259" key="7">
    <source>
        <dbReference type="PROSITE" id="PS50905"/>
    </source>
</evidence>
<dbReference type="InterPro" id="IPR009040">
    <property type="entry name" value="Ferritin-like_diiron"/>
</dbReference>
<evidence type="ECO:0000313" key="9">
    <source>
        <dbReference type="Proteomes" id="UP001642483"/>
    </source>
</evidence>
<evidence type="ECO:0000256" key="3">
    <source>
        <dbReference type="ARBA" id="ARBA00022723"/>
    </source>
</evidence>
<keyword evidence="5" id="KW-0560">Oxidoreductase</keyword>
<keyword evidence="3 5" id="KW-0479">Metal-binding</keyword>
<accession>A0ABP0FC16</accession>
<dbReference type="Proteomes" id="UP001642483">
    <property type="component" value="Unassembled WGS sequence"/>
</dbReference>
<keyword evidence="2 5" id="KW-0409">Iron storage</keyword>
<evidence type="ECO:0000313" key="8">
    <source>
        <dbReference type="EMBL" id="CAK8675633.1"/>
    </source>
</evidence>
<dbReference type="InterPro" id="IPR008331">
    <property type="entry name" value="Ferritin_DPS_dom"/>
</dbReference>
<name>A0ABP0FC16_CLALP</name>
<evidence type="ECO:0000256" key="4">
    <source>
        <dbReference type="ARBA" id="ARBA00023004"/>
    </source>
</evidence>
<dbReference type="Pfam" id="PF00210">
    <property type="entry name" value="Ferritin"/>
    <property type="match status" value="1"/>
</dbReference>
<comment type="catalytic activity">
    <reaction evidence="5">
        <text>4 Fe(2+) + O2 + 4 H(+) = 4 Fe(3+) + 2 H2O</text>
        <dbReference type="Rhea" id="RHEA:11148"/>
        <dbReference type="ChEBI" id="CHEBI:15377"/>
        <dbReference type="ChEBI" id="CHEBI:15378"/>
        <dbReference type="ChEBI" id="CHEBI:15379"/>
        <dbReference type="ChEBI" id="CHEBI:29033"/>
        <dbReference type="ChEBI" id="CHEBI:29034"/>
        <dbReference type="EC" id="1.16.3.1"/>
    </reaction>
</comment>
<dbReference type="InterPro" id="IPR009078">
    <property type="entry name" value="Ferritin-like_SF"/>
</dbReference>
<feature type="domain" description="Ferritin-like diiron" evidence="7">
    <location>
        <begin position="1"/>
        <end position="149"/>
    </location>
</feature>
<comment type="similarity">
    <text evidence="1 5">Belongs to the ferritin family.</text>
</comment>
<dbReference type="Gene3D" id="1.20.1260.10">
    <property type="match status" value="1"/>
</dbReference>
<comment type="caution">
    <text evidence="8">The sequence shown here is derived from an EMBL/GenBank/DDBJ whole genome shotgun (WGS) entry which is preliminary data.</text>
</comment>
<organism evidence="8 9">
    <name type="scientific">Clavelina lepadiformis</name>
    <name type="common">Light-bulb sea squirt</name>
    <name type="synonym">Ascidia lepadiformis</name>
    <dbReference type="NCBI Taxonomy" id="159417"/>
    <lineage>
        <taxon>Eukaryota</taxon>
        <taxon>Metazoa</taxon>
        <taxon>Chordata</taxon>
        <taxon>Tunicata</taxon>
        <taxon>Ascidiacea</taxon>
        <taxon>Aplousobranchia</taxon>
        <taxon>Clavelinidae</taxon>
        <taxon>Clavelina</taxon>
    </lineage>
</organism>
<feature type="coiled-coil region" evidence="6">
    <location>
        <begin position="35"/>
        <end position="62"/>
    </location>
</feature>
<protein>
    <recommendedName>
        <fullName evidence="5">Ferritin</fullName>
        <ecNumber evidence="5">1.16.3.1</ecNumber>
    </recommendedName>
</protein>
<dbReference type="PANTHER" id="PTHR11431:SF75">
    <property type="entry name" value="FERRITIN"/>
    <property type="match status" value="1"/>
</dbReference>
<evidence type="ECO:0000256" key="6">
    <source>
        <dbReference type="SAM" id="Coils"/>
    </source>
</evidence>
<evidence type="ECO:0000256" key="2">
    <source>
        <dbReference type="ARBA" id="ARBA00022434"/>
    </source>
</evidence>
<keyword evidence="9" id="KW-1185">Reference proteome</keyword>
<dbReference type="InterPro" id="IPR012347">
    <property type="entry name" value="Ferritin-like"/>
</dbReference>
<keyword evidence="6" id="KW-0175">Coiled coil</keyword>
<dbReference type="PANTHER" id="PTHR11431">
    <property type="entry name" value="FERRITIN"/>
    <property type="match status" value="1"/>
</dbReference>
<keyword evidence="4 5" id="KW-0408">Iron</keyword>
<dbReference type="InterPro" id="IPR001519">
    <property type="entry name" value="Ferritin"/>
</dbReference>
<evidence type="ECO:0000256" key="5">
    <source>
        <dbReference type="RuleBase" id="RU361145"/>
    </source>
</evidence>
<dbReference type="PROSITE" id="PS50905">
    <property type="entry name" value="FERRITIN_LIKE"/>
    <property type="match status" value="1"/>
</dbReference>
<dbReference type="EC" id="1.16.3.1" evidence="5"/>
<proteinExistence type="inferred from homology"/>
<dbReference type="EMBL" id="CAWYQH010000024">
    <property type="protein sequence ID" value="CAK8675633.1"/>
    <property type="molecule type" value="Genomic_DNA"/>
</dbReference>
<comment type="function">
    <text evidence="5">Stores iron in a soluble, non-toxic, readily available form. Important for iron homeostasis. Iron is taken up in the ferrous form and deposited as ferric hydroxides after oxidation.</text>
</comment>